<dbReference type="Proteomes" id="UP001611415">
    <property type="component" value="Unassembled WGS sequence"/>
</dbReference>
<feature type="region of interest" description="Disordered" evidence="4">
    <location>
        <begin position="384"/>
        <end position="409"/>
    </location>
</feature>
<evidence type="ECO:0000256" key="4">
    <source>
        <dbReference type="SAM" id="MobiDB-lite"/>
    </source>
</evidence>
<feature type="compositionally biased region" description="Pro residues" evidence="4">
    <location>
        <begin position="539"/>
        <end position="563"/>
    </location>
</feature>
<dbReference type="Pfam" id="PF00012">
    <property type="entry name" value="HSP70"/>
    <property type="match status" value="1"/>
</dbReference>
<evidence type="ECO:0000256" key="2">
    <source>
        <dbReference type="ARBA" id="ARBA00022840"/>
    </source>
</evidence>
<dbReference type="Gene3D" id="3.30.420.40">
    <property type="match status" value="2"/>
</dbReference>
<comment type="caution">
    <text evidence="6">The sequence shown here is derived from an EMBL/GenBank/DDBJ whole genome shotgun (WGS) entry which is preliminary data.</text>
</comment>
<dbReference type="InterPro" id="IPR013126">
    <property type="entry name" value="Hsp_70_fam"/>
</dbReference>
<keyword evidence="1" id="KW-0547">Nucleotide-binding</keyword>
<evidence type="ECO:0000313" key="7">
    <source>
        <dbReference type="Proteomes" id="UP001611415"/>
    </source>
</evidence>
<reference evidence="6 7" key="1">
    <citation type="submission" date="2024-10" db="EMBL/GenBank/DDBJ databases">
        <title>The Natural Products Discovery Center: Release of the First 8490 Sequenced Strains for Exploring Actinobacteria Biosynthetic Diversity.</title>
        <authorList>
            <person name="Kalkreuter E."/>
            <person name="Kautsar S.A."/>
            <person name="Yang D."/>
            <person name="Bader C.D."/>
            <person name="Teijaro C.N."/>
            <person name="Fluegel L."/>
            <person name="Davis C.M."/>
            <person name="Simpson J.R."/>
            <person name="Lauterbach L."/>
            <person name="Steele A.D."/>
            <person name="Gui C."/>
            <person name="Meng S."/>
            <person name="Li G."/>
            <person name="Viehrig K."/>
            <person name="Ye F."/>
            <person name="Su P."/>
            <person name="Kiefer A.F."/>
            <person name="Nichols A."/>
            <person name="Cepeda A.J."/>
            <person name="Yan W."/>
            <person name="Fan B."/>
            <person name="Jiang Y."/>
            <person name="Adhikari A."/>
            <person name="Zheng C.-J."/>
            <person name="Schuster L."/>
            <person name="Cowan T.M."/>
            <person name="Smanski M.J."/>
            <person name="Chevrette M.G."/>
            <person name="De Carvalho L.P.S."/>
            <person name="Shen B."/>
        </authorList>
    </citation>
    <scope>NUCLEOTIDE SEQUENCE [LARGE SCALE GENOMIC DNA]</scope>
    <source>
        <strain evidence="6 7">NPDC019275</strain>
    </source>
</reference>
<feature type="compositionally biased region" description="Basic and acidic residues" evidence="4">
    <location>
        <begin position="384"/>
        <end position="406"/>
    </location>
</feature>
<dbReference type="Gene3D" id="3.90.640.10">
    <property type="entry name" value="Actin, Chain A, domain 4"/>
    <property type="match status" value="1"/>
</dbReference>
<dbReference type="EMBL" id="JBIRYO010000035">
    <property type="protein sequence ID" value="MFI2478254.1"/>
    <property type="molecule type" value="Genomic_DNA"/>
</dbReference>
<keyword evidence="5" id="KW-0812">Transmembrane</keyword>
<evidence type="ECO:0000313" key="6">
    <source>
        <dbReference type="EMBL" id="MFI2478254.1"/>
    </source>
</evidence>
<protein>
    <submittedName>
        <fullName evidence="6">Hsp70 family protein</fullName>
    </submittedName>
</protein>
<proteinExistence type="predicted"/>
<accession>A0ABW7XB78</accession>
<evidence type="ECO:0000256" key="3">
    <source>
        <dbReference type="ARBA" id="ARBA00023186"/>
    </source>
</evidence>
<name>A0ABW7XB78_9NOCA</name>
<gene>
    <name evidence="6" type="ORF">ACH49W_33260</name>
</gene>
<feature type="compositionally biased region" description="Polar residues" evidence="4">
    <location>
        <begin position="442"/>
        <end position="456"/>
    </location>
</feature>
<feature type="compositionally biased region" description="Low complexity" evidence="4">
    <location>
        <begin position="457"/>
        <end position="506"/>
    </location>
</feature>
<feature type="region of interest" description="Disordered" evidence="4">
    <location>
        <begin position="442"/>
        <end position="576"/>
    </location>
</feature>
<dbReference type="SUPFAM" id="SSF53067">
    <property type="entry name" value="Actin-like ATPase domain"/>
    <property type="match status" value="2"/>
</dbReference>
<dbReference type="PANTHER" id="PTHR42749:SF1">
    <property type="entry name" value="CELL SHAPE-DETERMINING PROTEIN MREB"/>
    <property type="match status" value="1"/>
</dbReference>
<keyword evidence="7" id="KW-1185">Reference proteome</keyword>
<dbReference type="InterPro" id="IPR043129">
    <property type="entry name" value="ATPase_NBD"/>
</dbReference>
<feature type="transmembrane region" description="Helical" evidence="5">
    <location>
        <begin position="418"/>
        <end position="439"/>
    </location>
</feature>
<evidence type="ECO:0000256" key="1">
    <source>
        <dbReference type="ARBA" id="ARBA00022741"/>
    </source>
</evidence>
<organism evidence="6 7">
    <name type="scientific">Nocardia xishanensis</name>
    <dbReference type="NCBI Taxonomy" id="238964"/>
    <lineage>
        <taxon>Bacteria</taxon>
        <taxon>Bacillati</taxon>
        <taxon>Actinomycetota</taxon>
        <taxon>Actinomycetes</taxon>
        <taxon>Mycobacteriales</taxon>
        <taxon>Nocardiaceae</taxon>
        <taxon>Nocardia</taxon>
    </lineage>
</organism>
<keyword evidence="5" id="KW-1133">Transmembrane helix</keyword>
<dbReference type="PANTHER" id="PTHR42749">
    <property type="entry name" value="CELL SHAPE-DETERMINING PROTEIN MREB"/>
    <property type="match status" value="1"/>
</dbReference>
<evidence type="ECO:0000256" key="5">
    <source>
        <dbReference type="SAM" id="Phobius"/>
    </source>
</evidence>
<dbReference type="RefSeq" id="WP_397095739.1">
    <property type="nucleotide sequence ID" value="NZ_JBIRYO010000035.1"/>
</dbReference>
<feature type="compositionally biased region" description="Low complexity" evidence="4">
    <location>
        <begin position="513"/>
        <end position="538"/>
    </location>
</feature>
<keyword evidence="2" id="KW-0067">ATP-binding</keyword>
<sequence>MTQRLALGIKVGASNSVAVATTGEIGDTQAGPASGGIVANHPSVLRLSRDAPPSFGTRARRTGRHSSDAVLEGFLARVGDPVDILAENGSAHAAEELVATAVTCLIDEIANGAGQQPGAVVACHPAWWSRHTIDVQRSAFDAAGLDDVTLVPEPTAAAQWLAAAHGPLGDGALVVYDLGATGCTVSVVRTGSQTALLASLRSTDVAGSEFDLLTMRYVLANALRGNDFDPFDPVVERELSVLRERCKKAKEELSINTATVVPVRLDPASGAGDQIRLVRGELEELIRGPLLTSIDLIRDTVHRAGLDVGDIGRVLLTGGGGAIPLVGELISGEFGLPVVAAPEPAITSARGAAALAADLMDSAIDTAPVAALAEVPAAAVAPKTKELPALDRPGRSSRGAENELPKSRIRRLTGRRRAAIVAGAAVVIGLLATGTVAIGTGAQSPANSPASEQSASPGPADVAAPGGTGAPATDVPAADPATGAPRQPKPGASQPGSASNSAPGSSTVAVVNTQPAPGQPTQGQPAPAATTPGEQTAPQPAPQPTPGPNPPAPQPQQPQPHQPQVPNVDTGVLTEPLGDVVEGVGGAVGTVLRAPGEILGGNGG</sequence>
<keyword evidence="3" id="KW-0143">Chaperone</keyword>
<keyword evidence="5" id="KW-0472">Membrane</keyword>